<protein>
    <submittedName>
        <fullName evidence="2">Uncharacterized protein</fullName>
    </submittedName>
</protein>
<dbReference type="EMBL" id="NKHD01000001">
    <property type="protein sequence ID" value="OXT09582.1"/>
    <property type="molecule type" value="Genomic_DNA"/>
</dbReference>
<feature type="transmembrane region" description="Helical" evidence="1">
    <location>
        <begin position="39"/>
        <end position="60"/>
    </location>
</feature>
<keyword evidence="1" id="KW-1133">Transmembrane helix</keyword>
<evidence type="ECO:0000313" key="3">
    <source>
        <dbReference type="Proteomes" id="UP000215301"/>
    </source>
</evidence>
<dbReference type="AlphaFoldDB" id="A0A231VMT0"/>
<comment type="caution">
    <text evidence="2">The sequence shown here is derived from an EMBL/GenBank/DDBJ whole genome shotgun (WGS) entry which is preliminary data.</text>
</comment>
<dbReference type="Proteomes" id="UP000215301">
    <property type="component" value="Unassembled WGS sequence"/>
</dbReference>
<sequence>MGTNKFKVIFVIDLIFIAFIPALSNIYPSGQGSALDYLIPYFSGFISLFTIGIFVGVLCIKKILK</sequence>
<accession>A0A231VMT0</accession>
<keyword evidence="1" id="KW-0472">Membrane</keyword>
<proteinExistence type="predicted"/>
<organism evidence="2 3">
    <name type="scientific">Thermoanaerobacterium thermosaccharolyticum</name>
    <name type="common">Clostridium thermosaccharolyticum</name>
    <dbReference type="NCBI Taxonomy" id="1517"/>
    <lineage>
        <taxon>Bacteria</taxon>
        <taxon>Bacillati</taxon>
        <taxon>Bacillota</taxon>
        <taxon>Clostridia</taxon>
        <taxon>Thermoanaerobacterales</taxon>
        <taxon>Thermoanaerobacteraceae</taxon>
        <taxon>Thermoanaerobacterium</taxon>
    </lineage>
</organism>
<keyword evidence="1" id="KW-0812">Transmembrane</keyword>
<gene>
    <name evidence="2" type="ORF">CE561_00145</name>
</gene>
<evidence type="ECO:0000256" key="1">
    <source>
        <dbReference type="SAM" id="Phobius"/>
    </source>
</evidence>
<reference evidence="2 3" key="1">
    <citation type="submission" date="2017-06" db="EMBL/GenBank/DDBJ databases">
        <title>Isolation and characterization of a thermophilic and butanogenic Thermoanaerobacterium thermosaccharolyticum M5 capable of efficient degradation of hemicellulose.</title>
        <authorList>
            <person name="Xin F."/>
            <person name="Jiang Y."/>
        </authorList>
    </citation>
    <scope>NUCLEOTIDE SEQUENCE [LARGE SCALE GENOMIC DNA]</scope>
    <source>
        <strain evidence="2 3">M5</strain>
    </source>
</reference>
<evidence type="ECO:0000313" key="2">
    <source>
        <dbReference type="EMBL" id="OXT09582.1"/>
    </source>
</evidence>
<feature type="transmembrane region" description="Helical" evidence="1">
    <location>
        <begin position="7"/>
        <end position="27"/>
    </location>
</feature>
<name>A0A231VMT0_THETR</name>